<evidence type="ECO:0000256" key="6">
    <source>
        <dbReference type="ARBA" id="ARBA00022741"/>
    </source>
</evidence>
<proteinExistence type="inferred from homology"/>
<dbReference type="GO" id="GO:0046872">
    <property type="term" value="F:metal ion binding"/>
    <property type="evidence" value="ECO:0007669"/>
    <property type="project" value="InterPro"/>
</dbReference>
<accession>A0A095YEB7</accession>
<feature type="domain" description="ATP-grasp" evidence="14">
    <location>
        <begin position="103"/>
        <end position="312"/>
    </location>
</feature>
<evidence type="ECO:0000256" key="2">
    <source>
        <dbReference type="ARBA" id="ARBA00001946"/>
    </source>
</evidence>
<dbReference type="SUPFAM" id="SSF56059">
    <property type="entry name" value="Glutathione synthetase ATP-binding domain-like"/>
    <property type="match status" value="1"/>
</dbReference>
<comment type="caution">
    <text evidence="15">The sequence shown here is derived from an EMBL/GenBank/DDBJ whole genome shotgun (WGS) entry which is preliminary data.</text>
</comment>
<evidence type="ECO:0000256" key="10">
    <source>
        <dbReference type="ARBA" id="ARBA00042242"/>
    </source>
</evidence>
<gene>
    <name evidence="12" type="primary">purD</name>
    <name evidence="15" type="ORF">HMPREF1630_02480</name>
</gene>
<evidence type="ECO:0000256" key="5">
    <source>
        <dbReference type="ARBA" id="ARBA00022598"/>
    </source>
</evidence>
<dbReference type="Gene3D" id="3.40.50.20">
    <property type="match status" value="1"/>
</dbReference>
<keyword evidence="5 12" id="KW-0436">Ligase</keyword>
<comment type="pathway">
    <text evidence="3 12">Purine metabolism; IMP biosynthesis via de novo pathway; N(1)-(5-phospho-D-ribosyl)glycinamide from 5-phospho-alpha-D-ribose 1-diphosphate: step 2/2.</text>
</comment>
<reference evidence="15 16" key="1">
    <citation type="submission" date="2014-07" db="EMBL/GenBank/DDBJ databases">
        <authorList>
            <person name="McCorrison J."/>
            <person name="Sanka R."/>
            <person name="Torralba M."/>
            <person name="Gillis M."/>
            <person name="Haft D.H."/>
            <person name="Methe B."/>
            <person name="Sutton G."/>
            <person name="Nelson K.E."/>
        </authorList>
    </citation>
    <scope>NUCLEOTIDE SEQUENCE [LARGE SCALE GENOMIC DNA]</scope>
    <source>
        <strain evidence="15 16">S7-1-13</strain>
    </source>
</reference>
<evidence type="ECO:0000256" key="7">
    <source>
        <dbReference type="ARBA" id="ARBA00022755"/>
    </source>
</evidence>
<dbReference type="UniPathway" id="UPA00074">
    <property type="reaction ID" value="UER00125"/>
</dbReference>
<dbReference type="SMART" id="SM01209">
    <property type="entry name" value="GARS_A"/>
    <property type="match status" value="1"/>
</dbReference>
<comment type="similarity">
    <text evidence="9 12">Belongs to the GARS family.</text>
</comment>
<dbReference type="InterPro" id="IPR020562">
    <property type="entry name" value="PRibGlycinamide_synth_N"/>
</dbReference>
<evidence type="ECO:0000256" key="1">
    <source>
        <dbReference type="ARBA" id="ARBA00001936"/>
    </source>
</evidence>
<dbReference type="SUPFAM" id="SSF51246">
    <property type="entry name" value="Rudiment single hybrid motif"/>
    <property type="match status" value="1"/>
</dbReference>
<dbReference type="Gene3D" id="3.30.470.20">
    <property type="entry name" value="ATP-grasp fold, B domain"/>
    <property type="match status" value="1"/>
</dbReference>
<dbReference type="EMBL" id="JRMW01000024">
    <property type="protein sequence ID" value="KGF04907.1"/>
    <property type="molecule type" value="Genomic_DNA"/>
</dbReference>
<sequence length="412" mass="45365">MARVLVVGNGGREHAISDKLYREGHEIFMLGENPGVAKFGTCITCEVGELPDFCKEKEIDLVFVGPEAFLVDGIVDILEKENIRVFGPNKAAAILEGSKAFAKDLMKKYDIPTASYETFTDYKKALAYVEKSSFPLVIKADGIAAGKGVIIAQNLEEGREALKEIMVDQIFAQAGASVVIEEFLEGEEFSLLSFVSGDKVMPMKVVQDHKRAFDNDEGLNTGGMGVYMPIKHITDLDIEEALEKVVRPTAVAMIKEGRPFKGILFAGLMKTKDGVKTIEYNVRFGDPETEIILLSMETSLYDLAEAVLDGREMEIKWKDRAYIGVVLASKGYPESYQKGFEITGLDGLDSKVFHMGTKESDGKILTNGGRVLIVCAEGETLAQAREAAYKDVEKIKCDNLFCRKDIGHLSLK</sequence>
<organism evidence="15 16">
    <name type="scientific">Anaerococcus lactolyticus S7-1-13</name>
    <dbReference type="NCBI Taxonomy" id="1284686"/>
    <lineage>
        <taxon>Bacteria</taxon>
        <taxon>Bacillati</taxon>
        <taxon>Bacillota</taxon>
        <taxon>Tissierellia</taxon>
        <taxon>Tissierellales</taxon>
        <taxon>Peptoniphilaceae</taxon>
        <taxon>Anaerococcus</taxon>
    </lineage>
</organism>
<keyword evidence="7 12" id="KW-0658">Purine biosynthesis</keyword>
<dbReference type="Gene3D" id="3.90.600.10">
    <property type="entry name" value="Phosphoribosylglycinamide synthetase, C-terminal domain"/>
    <property type="match status" value="1"/>
</dbReference>
<dbReference type="InterPro" id="IPR000115">
    <property type="entry name" value="PRibGlycinamide_synth"/>
</dbReference>
<dbReference type="InterPro" id="IPR037123">
    <property type="entry name" value="PRibGlycinamide_synth_C_sf"/>
</dbReference>
<dbReference type="GO" id="GO:0009113">
    <property type="term" value="P:purine nucleobase biosynthetic process"/>
    <property type="evidence" value="ECO:0007669"/>
    <property type="project" value="InterPro"/>
</dbReference>
<dbReference type="SUPFAM" id="SSF52440">
    <property type="entry name" value="PreATP-grasp domain"/>
    <property type="match status" value="1"/>
</dbReference>
<dbReference type="InterPro" id="IPR020559">
    <property type="entry name" value="PRibGlycinamide_synth_CS"/>
</dbReference>
<dbReference type="InterPro" id="IPR020560">
    <property type="entry name" value="PRibGlycinamide_synth_C-dom"/>
</dbReference>
<evidence type="ECO:0000256" key="8">
    <source>
        <dbReference type="ARBA" id="ARBA00022840"/>
    </source>
</evidence>
<keyword evidence="6 13" id="KW-0547">Nucleotide-binding</keyword>
<evidence type="ECO:0000256" key="12">
    <source>
        <dbReference type="HAMAP-Rule" id="MF_00138"/>
    </source>
</evidence>
<dbReference type="InterPro" id="IPR011761">
    <property type="entry name" value="ATP-grasp"/>
</dbReference>
<dbReference type="FunFam" id="3.90.600.10:FF:000001">
    <property type="entry name" value="Trifunctional purine biosynthetic protein adenosine-3"/>
    <property type="match status" value="1"/>
</dbReference>
<dbReference type="eggNOG" id="COG0151">
    <property type="taxonomic scope" value="Bacteria"/>
</dbReference>
<dbReference type="FunFam" id="3.30.1490.20:FF:000006">
    <property type="entry name" value="phosphoribosylamine--glycine ligase, chloroplastic-like"/>
    <property type="match status" value="1"/>
</dbReference>
<dbReference type="InterPro" id="IPR020561">
    <property type="entry name" value="PRibGlycinamid_synth_ATP-grasp"/>
</dbReference>
<dbReference type="GO" id="GO:0005524">
    <property type="term" value="F:ATP binding"/>
    <property type="evidence" value="ECO:0007669"/>
    <property type="project" value="UniProtKB-UniRule"/>
</dbReference>
<dbReference type="InterPro" id="IPR013815">
    <property type="entry name" value="ATP_grasp_subdomain_1"/>
</dbReference>
<comment type="cofactor">
    <cofactor evidence="2">
        <name>Mg(2+)</name>
        <dbReference type="ChEBI" id="CHEBI:18420"/>
    </cofactor>
</comment>
<name>A0A095YEB7_9FIRM</name>
<dbReference type="Proteomes" id="UP000029579">
    <property type="component" value="Unassembled WGS sequence"/>
</dbReference>
<dbReference type="SMART" id="SM01210">
    <property type="entry name" value="GARS_C"/>
    <property type="match status" value="1"/>
</dbReference>
<evidence type="ECO:0000256" key="4">
    <source>
        <dbReference type="ARBA" id="ARBA00013255"/>
    </source>
</evidence>
<dbReference type="Gene3D" id="3.30.1490.20">
    <property type="entry name" value="ATP-grasp fold, A domain"/>
    <property type="match status" value="1"/>
</dbReference>
<dbReference type="AlphaFoldDB" id="A0A095YEB7"/>
<evidence type="ECO:0000259" key="14">
    <source>
        <dbReference type="PROSITE" id="PS50975"/>
    </source>
</evidence>
<dbReference type="Pfam" id="PF02843">
    <property type="entry name" value="GARS_C"/>
    <property type="match status" value="1"/>
</dbReference>
<protein>
    <recommendedName>
        <fullName evidence="4 12">Phosphoribosylamine--glycine ligase</fullName>
        <ecNumber evidence="4 12">6.3.4.13</ecNumber>
    </recommendedName>
    <alternativeName>
        <fullName evidence="12">GARS</fullName>
    </alternativeName>
    <alternativeName>
        <fullName evidence="10 12">Glycinamide ribonucleotide synthetase</fullName>
    </alternativeName>
    <alternativeName>
        <fullName evidence="11 12">Phosphoribosylglycinamide synthetase</fullName>
    </alternativeName>
</protein>
<dbReference type="HAMAP" id="MF_00138">
    <property type="entry name" value="GARS"/>
    <property type="match status" value="1"/>
</dbReference>
<evidence type="ECO:0000313" key="15">
    <source>
        <dbReference type="EMBL" id="KGF04907.1"/>
    </source>
</evidence>
<dbReference type="InterPro" id="IPR016185">
    <property type="entry name" value="PreATP-grasp_dom_sf"/>
</dbReference>
<evidence type="ECO:0000256" key="11">
    <source>
        <dbReference type="ARBA" id="ARBA00042864"/>
    </source>
</evidence>
<dbReference type="Pfam" id="PF02844">
    <property type="entry name" value="GARS_N"/>
    <property type="match status" value="1"/>
</dbReference>
<evidence type="ECO:0000313" key="16">
    <source>
        <dbReference type="Proteomes" id="UP000029579"/>
    </source>
</evidence>
<dbReference type="RefSeq" id="WP_037326725.1">
    <property type="nucleotide sequence ID" value="NZ_JRMW01000024.1"/>
</dbReference>
<evidence type="ECO:0000256" key="9">
    <source>
        <dbReference type="ARBA" id="ARBA00038345"/>
    </source>
</evidence>
<dbReference type="GO" id="GO:0006189">
    <property type="term" value="P:'de novo' IMP biosynthetic process"/>
    <property type="evidence" value="ECO:0007669"/>
    <property type="project" value="UniProtKB-UniRule"/>
</dbReference>
<dbReference type="PANTHER" id="PTHR43472:SF1">
    <property type="entry name" value="PHOSPHORIBOSYLAMINE--GLYCINE LIGASE, CHLOROPLASTIC"/>
    <property type="match status" value="1"/>
</dbReference>
<dbReference type="PROSITE" id="PS50975">
    <property type="entry name" value="ATP_GRASP"/>
    <property type="match status" value="1"/>
</dbReference>
<dbReference type="OrthoDB" id="9807240at2"/>
<keyword evidence="8 13" id="KW-0067">ATP-binding</keyword>
<dbReference type="PANTHER" id="PTHR43472">
    <property type="entry name" value="PHOSPHORIBOSYLAMINE--GLYCINE LIGASE"/>
    <property type="match status" value="1"/>
</dbReference>
<dbReference type="GO" id="GO:0004637">
    <property type="term" value="F:phosphoribosylamine-glycine ligase activity"/>
    <property type="evidence" value="ECO:0007669"/>
    <property type="project" value="UniProtKB-UniRule"/>
</dbReference>
<comment type="catalytic activity">
    <reaction evidence="12">
        <text>5-phospho-beta-D-ribosylamine + glycine + ATP = N(1)-(5-phospho-beta-D-ribosyl)glycinamide + ADP + phosphate + H(+)</text>
        <dbReference type="Rhea" id="RHEA:17453"/>
        <dbReference type="ChEBI" id="CHEBI:15378"/>
        <dbReference type="ChEBI" id="CHEBI:30616"/>
        <dbReference type="ChEBI" id="CHEBI:43474"/>
        <dbReference type="ChEBI" id="CHEBI:57305"/>
        <dbReference type="ChEBI" id="CHEBI:58681"/>
        <dbReference type="ChEBI" id="CHEBI:143788"/>
        <dbReference type="ChEBI" id="CHEBI:456216"/>
        <dbReference type="EC" id="6.3.4.13"/>
    </reaction>
</comment>
<dbReference type="InterPro" id="IPR011054">
    <property type="entry name" value="Rudment_hybrid_motif"/>
</dbReference>
<dbReference type="EC" id="6.3.4.13" evidence="4 12"/>
<dbReference type="NCBIfam" id="TIGR00877">
    <property type="entry name" value="purD"/>
    <property type="match status" value="1"/>
</dbReference>
<dbReference type="PROSITE" id="PS00184">
    <property type="entry name" value="GARS"/>
    <property type="match status" value="1"/>
</dbReference>
<evidence type="ECO:0000256" key="3">
    <source>
        <dbReference type="ARBA" id="ARBA00005174"/>
    </source>
</evidence>
<dbReference type="Pfam" id="PF01071">
    <property type="entry name" value="GARS_A"/>
    <property type="match status" value="1"/>
</dbReference>
<evidence type="ECO:0000256" key="13">
    <source>
        <dbReference type="PROSITE-ProRule" id="PRU00409"/>
    </source>
</evidence>
<comment type="cofactor">
    <cofactor evidence="1">
        <name>Mn(2+)</name>
        <dbReference type="ChEBI" id="CHEBI:29035"/>
    </cofactor>
</comment>